<keyword evidence="1" id="KW-0812">Transmembrane</keyword>
<accession>A0ABN0IP48</accession>
<keyword evidence="1" id="KW-1133">Transmembrane helix</keyword>
<dbReference type="EMBL" id="ALYM01000009">
    <property type="protein sequence ID" value="EMG24567.1"/>
    <property type="molecule type" value="Genomic_DNA"/>
</dbReference>
<evidence type="ECO:0000256" key="1">
    <source>
        <dbReference type="SAM" id="Phobius"/>
    </source>
</evidence>
<name>A0ABN0IP48_9STRE</name>
<evidence type="ECO:0000313" key="3">
    <source>
        <dbReference type="Proteomes" id="UP000011769"/>
    </source>
</evidence>
<organism evidence="2 3">
    <name type="scientific">Streptococcus parauberis KRS-02083</name>
    <dbReference type="NCBI Taxonomy" id="1207545"/>
    <lineage>
        <taxon>Bacteria</taxon>
        <taxon>Bacillati</taxon>
        <taxon>Bacillota</taxon>
        <taxon>Bacilli</taxon>
        <taxon>Lactobacillales</taxon>
        <taxon>Streptococcaceae</taxon>
        <taxon>Streptococcus</taxon>
    </lineage>
</organism>
<feature type="transmembrane region" description="Helical" evidence="1">
    <location>
        <begin position="36"/>
        <end position="58"/>
    </location>
</feature>
<keyword evidence="1" id="KW-0472">Membrane</keyword>
<comment type="caution">
    <text evidence="2">The sequence shown here is derived from an EMBL/GenBank/DDBJ whole genome shotgun (WGS) entry which is preliminary data.</text>
</comment>
<gene>
    <name evidence="2" type="ORF">SPJ1_2088</name>
</gene>
<feature type="transmembrane region" description="Helical" evidence="1">
    <location>
        <begin position="6"/>
        <end position="29"/>
    </location>
</feature>
<keyword evidence="3" id="KW-1185">Reference proteome</keyword>
<protein>
    <submittedName>
        <fullName evidence="2">Uncharacterized protein</fullName>
    </submittedName>
</protein>
<sequence>MDGGENFLVGCLGTIIINLIVIGVVYLIVESFNLSCFSLIIFGIFFALLIIIFFEWIASL</sequence>
<dbReference type="Proteomes" id="UP000011769">
    <property type="component" value="Unassembled WGS sequence"/>
</dbReference>
<evidence type="ECO:0000313" key="2">
    <source>
        <dbReference type="EMBL" id="EMG24567.1"/>
    </source>
</evidence>
<proteinExistence type="predicted"/>
<reference evidence="2 3" key="1">
    <citation type="journal article" date="2013" name="PLoS ONE">
        <title>Comparative Genomic Characterization of Three Streptococcus parauberis Strains in Fish Pathogen, as Assessed by Wide-Genome Analyses.</title>
        <authorList>
            <person name="Nho S.W."/>
            <person name="Hikima J."/>
            <person name="Park S.B."/>
            <person name="Jang H.B."/>
            <person name="Cha I.S."/>
            <person name="Yasuike M."/>
            <person name="Nakamura Y."/>
            <person name="Fujiwara A."/>
            <person name="Sano M."/>
            <person name="Kanai K."/>
            <person name="Kondo H."/>
            <person name="Hirono I."/>
            <person name="Takeyama H."/>
            <person name="Aoki T."/>
            <person name="Jung T.S."/>
        </authorList>
    </citation>
    <scope>NUCLEOTIDE SEQUENCE [LARGE SCALE GENOMIC DNA]</scope>
    <source>
        <strain evidence="2 3">KRS-02083</strain>
    </source>
</reference>